<dbReference type="GO" id="GO:0010165">
    <property type="term" value="P:response to X-ray"/>
    <property type="evidence" value="ECO:0007669"/>
    <property type="project" value="TreeGrafter"/>
</dbReference>
<evidence type="ECO:0000256" key="3">
    <source>
        <dbReference type="ARBA" id="ARBA00023204"/>
    </source>
</evidence>
<proteinExistence type="predicted"/>
<keyword evidence="3" id="KW-0234">DNA repair</keyword>
<dbReference type="SUPFAM" id="SSF58022">
    <property type="entry name" value="XRCC4, C-terminal oligomerization domain"/>
    <property type="match status" value="1"/>
</dbReference>
<dbReference type="GO" id="GO:0006303">
    <property type="term" value="P:double-strand break repair via nonhomologous end joining"/>
    <property type="evidence" value="ECO:0007669"/>
    <property type="project" value="UniProtKB-ARBA"/>
</dbReference>
<dbReference type="InterPro" id="IPR010585">
    <property type="entry name" value="DNA_repair_prot_XRCC4"/>
</dbReference>
<dbReference type="OrthoDB" id="8064436at2759"/>
<evidence type="ECO:0000256" key="4">
    <source>
        <dbReference type="ARBA" id="ARBA00023242"/>
    </source>
</evidence>
<dbReference type="Proteomes" id="UP000030665">
    <property type="component" value="Unassembled WGS sequence"/>
</dbReference>
<name>A0A077ZAZ6_TRITR</name>
<dbReference type="InterPro" id="IPR053961">
    <property type="entry name" value="XRCC4_N"/>
</dbReference>
<dbReference type="AlphaFoldDB" id="A0A077ZAZ6"/>
<keyword evidence="8" id="KW-1185">Reference proteome</keyword>
<dbReference type="STRING" id="36087.A0A077ZAZ6"/>
<protein>
    <submittedName>
        <fullName evidence="7">XRCC4 domain containing protein</fullName>
    </submittedName>
</protein>
<evidence type="ECO:0000313" key="8">
    <source>
        <dbReference type="Proteomes" id="UP000030665"/>
    </source>
</evidence>
<dbReference type="EMBL" id="HG806074">
    <property type="protein sequence ID" value="CDW56758.1"/>
    <property type="molecule type" value="Genomic_DNA"/>
</dbReference>
<keyword evidence="5" id="KW-0175">Coiled coil</keyword>
<dbReference type="InterPro" id="IPR014751">
    <property type="entry name" value="XRCC4-like_C"/>
</dbReference>
<reference evidence="7" key="1">
    <citation type="submission" date="2014-01" db="EMBL/GenBank/DDBJ databases">
        <authorList>
            <person name="Aslett M."/>
        </authorList>
    </citation>
    <scope>NUCLEOTIDE SEQUENCE</scope>
</reference>
<reference evidence="7" key="2">
    <citation type="submission" date="2014-03" db="EMBL/GenBank/DDBJ databases">
        <title>The whipworm genome and dual-species transcriptomics of an intimate host-pathogen interaction.</title>
        <authorList>
            <person name="Foth B.J."/>
            <person name="Tsai I.J."/>
            <person name="Reid A.J."/>
            <person name="Bancroft A.J."/>
            <person name="Nichol S."/>
            <person name="Tracey A."/>
            <person name="Holroyd N."/>
            <person name="Cotton J.A."/>
            <person name="Stanley E.J."/>
            <person name="Zarowiecki M."/>
            <person name="Liu J.Z."/>
            <person name="Huckvale T."/>
            <person name="Cooper P.J."/>
            <person name="Grencis R.K."/>
            <person name="Berriman M."/>
        </authorList>
    </citation>
    <scope>NUCLEOTIDE SEQUENCE [LARGE SCALE GENOMIC DNA]</scope>
</reference>
<comment type="subcellular location">
    <subcellularLocation>
        <location evidence="1">Nucleus</location>
    </subcellularLocation>
</comment>
<keyword evidence="2" id="KW-0227">DNA damage</keyword>
<evidence type="ECO:0000259" key="6">
    <source>
        <dbReference type="Pfam" id="PF06632"/>
    </source>
</evidence>
<dbReference type="Gene3D" id="2.170.210.10">
    <property type="entry name" value="DNA double-strand break repair and VJ recombination XRCC4, N-terminal"/>
    <property type="match status" value="1"/>
</dbReference>
<dbReference type="Gene3D" id="1.20.5.370">
    <property type="match status" value="1"/>
</dbReference>
<feature type="domain" description="XRCC4 N-terminal" evidence="6">
    <location>
        <begin position="15"/>
        <end position="119"/>
    </location>
</feature>
<dbReference type="GO" id="GO:0005958">
    <property type="term" value="C:DNA-dependent protein kinase-DNA ligase 4 complex"/>
    <property type="evidence" value="ECO:0007669"/>
    <property type="project" value="TreeGrafter"/>
</dbReference>
<dbReference type="GO" id="GO:0032807">
    <property type="term" value="C:DNA ligase IV complex"/>
    <property type="evidence" value="ECO:0007669"/>
    <property type="project" value="TreeGrafter"/>
</dbReference>
<feature type="coiled-coil region" evidence="5">
    <location>
        <begin position="134"/>
        <end position="204"/>
    </location>
</feature>
<evidence type="ECO:0000313" key="7">
    <source>
        <dbReference type="EMBL" id="CDW56758.1"/>
    </source>
</evidence>
<dbReference type="PANTHER" id="PTHR28559:SF1">
    <property type="entry name" value="DNA REPAIR PROTEIN XRCC4"/>
    <property type="match status" value="1"/>
</dbReference>
<evidence type="ECO:0000256" key="2">
    <source>
        <dbReference type="ARBA" id="ARBA00022763"/>
    </source>
</evidence>
<sequence length="220" mass="24834">MGAFCAVKTVDGKAYFIFSDVKAEDSCINSISIILSDGIRHFTTKLDQSCIKEMAEQSNLDYRSYCEQLLAAIGGVKSNDVTEYFYDIVCDDVTCSVKFTWKRALTQTTSYHLGTIQLKSLTGSKHVKAAADMLSFCSDEIASLKKKLDSTEQAYEQMVEDRDGAINNFREAVEAKIKSEEQLMEKFANLLNEKKKRIEQLEKAGNVTLFTYKLISWFKA</sequence>
<organism evidence="7 8">
    <name type="scientific">Trichuris trichiura</name>
    <name type="common">Whipworm</name>
    <name type="synonym">Trichocephalus trichiurus</name>
    <dbReference type="NCBI Taxonomy" id="36087"/>
    <lineage>
        <taxon>Eukaryota</taxon>
        <taxon>Metazoa</taxon>
        <taxon>Ecdysozoa</taxon>
        <taxon>Nematoda</taxon>
        <taxon>Enoplea</taxon>
        <taxon>Dorylaimia</taxon>
        <taxon>Trichinellida</taxon>
        <taxon>Trichuridae</taxon>
        <taxon>Trichuris</taxon>
    </lineage>
</organism>
<dbReference type="Pfam" id="PF06632">
    <property type="entry name" value="XRCC4"/>
    <property type="match status" value="1"/>
</dbReference>
<keyword evidence="4" id="KW-0539">Nucleus</keyword>
<dbReference type="InterPro" id="IPR038051">
    <property type="entry name" value="XRCC4-like_N_sf"/>
</dbReference>
<evidence type="ECO:0000256" key="1">
    <source>
        <dbReference type="ARBA" id="ARBA00004123"/>
    </source>
</evidence>
<gene>
    <name evidence="7" type="ORF">TTRE_0000504001</name>
</gene>
<dbReference type="PANTHER" id="PTHR28559">
    <property type="entry name" value="DNA REPAIR PROTEIN XRCC4"/>
    <property type="match status" value="1"/>
</dbReference>
<evidence type="ECO:0000256" key="5">
    <source>
        <dbReference type="SAM" id="Coils"/>
    </source>
</evidence>
<accession>A0A077ZAZ6</accession>
<dbReference type="GO" id="GO:0003677">
    <property type="term" value="F:DNA binding"/>
    <property type="evidence" value="ECO:0007669"/>
    <property type="project" value="InterPro"/>
</dbReference>
<dbReference type="GO" id="GO:0006310">
    <property type="term" value="P:DNA recombination"/>
    <property type="evidence" value="ECO:0007669"/>
    <property type="project" value="InterPro"/>
</dbReference>